<accession>A0A397VUX2</accession>
<evidence type="ECO:0000256" key="1">
    <source>
        <dbReference type="SAM" id="MobiDB-lite"/>
    </source>
</evidence>
<sequence>MFENDESSNEHSNAVKLEKSESAEYSKGVSSKASKKDRTPKKLLDKFTNLLYLLLFRLFGICSVILLIIVIKIQLDQNISQNEIHTFQSIANLADSGSGKLSSLEIPETSQMSGYRVIIRDLGVIMEKSDIMVKNGKKISEVLIGLDKKIQKAGDELDEFRHQAKFFYFSLANEMKTIMEEFEKSHGSMY</sequence>
<keyword evidence="2" id="KW-0812">Transmembrane</keyword>
<proteinExistence type="predicted"/>
<evidence type="ECO:0000313" key="3">
    <source>
        <dbReference type="EMBL" id="RIB26354.1"/>
    </source>
</evidence>
<feature type="region of interest" description="Disordered" evidence="1">
    <location>
        <begin position="1"/>
        <end position="33"/>
    </location>
</feature>
<keyword evidence="2" id="KW-1133">Transmembrane helix</keyword>
<gene>
    <name evidence="3" type="ORF">C2G38_271740</name>
</gene>
<name>A0A397VUX2_9GLOM</name>
<reference evidence="3 4" key="1">
    <citation type="submission" date="2018-06" db="EMBL/GenBank/DDBJ databases">
        <title>Comparative genomics reveals the genomic features of Rhizophagus irregularis, R. cerebriforme, R. diaphanum and Gigaspora rosea, and their symbiotic lifestyle signature.</title>
        <authorList>
            <person name="Morin E."/>
            <person name="San Clemente H."/>
            <person name="Chen E.C.H."/>
            <person name="De La Providencia I."/>
            <person name="Hainaut M."/>
            <person name="Kuo A."/>
            <person name="Kohler A."/>
            <person name="Murat C."/>
            <person name="Tang N."/>
            <person name="Roy S."/>
            <person name="Loubradou J."/>
            <person name="Henrissat B."/>
            <person name="Grigoriev I.V."/>
            <person name="Corradi N."/>
            <person name="Roux C."/>
            <person name="Martin F.M."/>
        </authorList>
    </citation>
    <scope>NUCLEOTIDE SEQUENCE [LARGE SCALE GENOMIC DNA]</scope>
    <source>
        <strain evidence="3 4">DAOM 194757</strain>
    </source>
</reference>
<dbReference type="EMBL" id="QKWP01000138">
    <property type="protein sequence ID" value="RIB26354.1"/>
    <property type="molecule type" value="Genomic_DNA"/>
</dbReference>
<comment type="caution">
    <text evidence="3">The sequence shown here is derived from an EMBL/GenBank/DDBJ whole genome shotgun (WGS) entry which is preliminary data.</text>
</comment>
<evidence type="ECO:0000256" key="2">
    <source>
        <dbReference type="SAM" id="Phobius"/>
    </source>
</evidence>
<dbReference type="AlphaFoldDB" id="A0A397VUX2"/>
<dbReference type="Proteomes" id="UP000266673">
    <property type="component" value="Unassembled WGS sequence"/>
</dbReference>
<protein>
    <submittedName>
        <fullName evidence="3">Uncharacterized protein</fullName>
    </submittedName>
</protein>
<keyword evidence="4" id="KW-1185">Reference proteome</keyword>
<feature type="transmembrane region" description="Helical" evidence="2">
    <location>
        <begin position="50"/>
        <end position="71"/>
    </location>
</feature>
<evidence type="ECO:0000313" key="4">
    <source>
        <dbReference type="Proteomes" id="UP000266673"/>
    </source>
</evidence>
<keyword evidence="2" id="KW-0472">Membrane</keyword>
<organism evidence="3 4">
    <name type="scientific">Gigaspora rosea</name>
    <dbReference type="NCBI Taxonomy" id="44941"/>
    <lineage>
        <taxon>Eukaryota</taxon>
        <taxon>Fungi</taxon>
        <taxon>Fungi incertae sedis</taxon>
        <taxon>Mucoromycota</taxon>
        <taxon>Glomeromycotina</taxon>
        <taxon>Glomeromycetes</taxon>
        <taxon>Diversisporales</taxon>
        <taxon>Gigasporaceae</taxon>
        <taxon>Gigaspora</taxon>
    </lineage>
</organism>